<feature type="transmembrane region" description="Helical" evidence="1">
    <location>
        <begin position="20"/>
        <end position="41"/>
    </location>
</feature>
<comment type="caution">
    <text evidence="2">The sequence shown here is derived from an EMBL/GenBank/DDBJ whole genome shotgun (WGS) entry which is preliminary data.</text>
</comment>
<evidence type="ECO:0000313" key="3">
    <source>
        <dbReference type="Proteomes" id="UP001202961"/>
    </source>
</evidence>
<feature type="transmembrane region" description="Helical" evidence="1">
    <location>
        <begin position="369"/>
        <end position="388"/>
    </location>
</feature>
<proteinExistence type="predicted"/>
<dbReference type="Proteomes" id="UP001202961">
    <property type="component" value="Unassembled WGS sequence"/>
</dbReference>
<evidence type="ECO:0008006" key="4">
    <source>
        <dbReference type="Google" id="ProtNLM"/>
    </source>
</evidence>
<dbReference type="PANTHER" id="PTHR37422">
    <property type="entry name" value="TEICHURONIC ACID BIOSYNTHESIS PROTEIN TUAE"/>
    <property type="match status" value="1"/>
</dbReference>
<feature type="transmembrane region" description="Helical" evidence="1">
    <location>
        <begin position="216"/>
        <end position="247"/>
    </location>
</feature>
<keyword evidence="1" id="KW-0812">Transmembrane</keyword>
<feature type="transmembrane region" description="Helical" evidence="1">
    <location>
        <begin position="408"/>
        <end position="428"/>
    </location>
</feature>
<dbReference type="InterPro" id="IPR051533">
    <property type="entry name" value="WaaL-like"/>
</dbReference>
<dbReference type="PANTHER" id="PTHR37422:SF13">
    <property type="entry name" value="LIPOPOLYSACCHARIDE BIOSYNTHESIS PROTEIN PA4999-RELATED"/>
    <property type="match status" value="1"/>
</dbReference>
<keyword evidence="1" id="KW-1133">Transmembrane helix</keyword>
<keyword evidence="1" id="KW-0472">Membrane</keyword>
<gene>
    <name evidence="2" type="ORF">NB063_01165</name>
</gene>
<accession>A0ABT0TX93</accession>
<keyword evidence="3" id="KW-1185">Reference proteome</keyword>
<evidence type="ECO:0000313" key="2">
    <source>
        <dbReference type="EMBL" id="MCM2369222.1"/>
    </source>
</evidence>
<evidence type="ECO:0000256" key="1">
    <source>
        <dbReference type="SAM" id="Phobius"/>
    </source>
</evidence>
<name>A0ABT0TX93_9BACT</name>
<sequence>MLVVSCGFAAWYGYRHGKQYALGAGMAASLLAGTWFEITIADTEINVTMATAIILLVAYCAHSWREMFRCLNLLDFLVAALMVWHITVDTYHDGQPLTFAAQAYGQWMLPYAAGRYAFLHPGSLTKLSPIFVAVAVFISLAAVLEAFTSINLWEIAFTTVDDKVARTSSLRYGMFYRAIGPVRHPIFLGVVLLSTIPFAIDLCLRSTATRKFQILGCLLLAVICLGIASTISRGPILCTFIAFGFAWACANRAARIAIATLVILGIAAVSLNTEAAIRLFDSEGTGKETARIIQVDGDGSPAVTTSSRHRIFVVQIYGPLVIKGGPLGFGTSNSTGFPPRNLPGLPAAPEIRKQLGIVDNSYINVGLRFGWIGIALFTASLLVAIALSLRLGPVASTYFYPSQNHVCFAYAGMLFAVMLEIITVFWSYDFSFWTLFQMGAAAGLTAQAKLVRTGQVTG</sequence>
<feature type="transmembrane region" description="Helical" evidence="1">
    <location>
        <begin position="130"/>
        <end position="153"/>
    </location>
</feature>
<reference evidence="2 3" key="1">
    <citation type="journal article" date="2022" name="Syst. Appl. Microbiol.">
        <title>Rhodopirellula aestuarii sp. nov., a novel member of the genus Rhodopirellula isolated from brackish sediments collected in the Tagus River estuary, Portugal.</title>
        <authorList>
            <person name="Vitorino I.R."/>
            <person name="Klimek D."/>
            <person name="Calusinska M."/>
            <person name="Lobo-da-Cunha A."/>
            <person name="Vasconcelos V."/>
            <person name="Lage O.M."/>
        </authorList>
    </citation>
    <scope>NUCLEOTIDE SEQUENCE [LARGE SCALE GENOMIC DNA]</scope>
    <source>
        <strain evidence="2 3">ICT_H3.1</strain>
    </source>
</reference>
<dbReference type="EMBL" id="JAMQBK010000006">
    <property type="protein sequence ID" value="MCM2369222.1"/>
    <property type="molecule type" value="Genomic_DNA"/>
</dbReference>
<organism evidence="2 3">
    <name type="scientific">Aporhodopirellula aestuarii</name>
    <dbReference type="NCBI Taxonomy" id="2950107"/>
    <lineage>
        <taxon>Bacteria</taxon>
        <taxon>Pseudomonadati</taxon>
        <taxon>Planctomycetota</taxon>
        <taxon>Planctomycetia</taxon>
        <taxon>Pirellulales</taxon>
        <taxon>Pirellulaceae</taxon>
        <taxon>Aporhodopirellula</taxon>
    </lineage>
</organism>
<feature type="transmembrane region" description="Helical" evidence="1">
    <location>
        <begin position="253"/>
        <end position="271"/>
    </location>
</feature>
<protein>
    <recommendedName>
        <fullName evidence="4">O-antigen polymerase</fullName>
    </recommendedName>
</protein>
<feature type="transmembrane region" description="Helical" evidence="1">
    <location>
        <begin position="47"/>
        <end position="64"/>
    </location>
</feature>
<dbReference type="RefSeq" id="WP_250926897.1">
    <property type="nucleotide sequence ID" value="NZ_JAMQBK010000006.1"/>
</dbReference>
<feature type="transmembrane region" description="Helical" evidence="1">
    <location>
        <begin position="71"/>
        <end position="87"/>
    </location>
</feature>